<evidence type="ECO:0000256" key="10">
    <source>
        <dbReference type="PROSITE-ProRule" id="PRU00192"/>
    </source>
</evidence>
<keyword evidence="6" id="KW-0547">Nucleotide-binding</keyword>
<dbReference type="PROSITE" id="PS50835">
    <property type="entry name" value="IG_LIKE"/>
    <property type="match status" value="1"/>
</dbReference>
<dbReference type="GO" id="GO:0043065">
    <property type="term" value="P:positive regulation of apoptotic process"/>
    <property type="evidence" value="ECO:0007669"/>
    <property type="project" value="TreeGrafter"/>
</dbReference>
<dbReference type="CDD" id="cd00063">
    <property type="entry name" value="FN3"/>
    <property type="match status" value="1"/>
</dbReference>
<dbReference type="EMBL" id="CAJPEX010000824">
    <property type="protein sequence ID" value="CAG0917345.1"/>
    <property type="molecule type" value="Genomic_DNA"/>
</dbReference>
<evidence type="ECO:0000256" key="5">
    <source>
        <dbReference type="ARBA" id="ARBA00022737"/>
    </source>
</evidence>
<evidence type="ECO:0000259" key="15">
    <source>
        <dbReference type="PROSITE" id="PS50835"/>
    </source>
</evidence>
<name>A0A7R9GCE2_9CRUS</name>
<feature type="compositionally biased region" description="Polar residues" evidence="11">
    <location>
        <begin position="437"/>
        <end position="446"/>
    </location>
</feature>
<keyword evidence="12" id="KW-0812">Transmembrane</keyword>
<dbReference type="InterPro" id="IPR036116">
    <property type="entry name" value="FN3_sf"/>
</dbReference>
<dbReference type="SUPFAM" id="SSF50044">
    <property type="entry name" value="SH3-domain"/>
    <property type="match status" value="1"/>
</dbReference>
<dbReference type="InterPro" id="IPR001452">
    <property type="entry name" value="SH3_domain"/>
</dbReference>
<dbReference type="InterPro" id="IPR007110">
    <property type="entry name" value="Ig-like_dom"/>
</dbReference>
<dbReference type="PROSITE" id="PS50853">
    <property type="entry name" value="FN3"/>
    <property type="match status" value="1"/>
</dbReference>
<evidence type="ECO:0000313" key="17">
    <source>
        <dbReference type="EMBL" id="CAD7277193.1"/>
    </source>
</evidence>
<dbReference type="InterPro" id="IPR047053">
    <property type="entry name" value="Kalirin_TRIO_SH3_2"/>
</dbReference>
<organism evidence="17">
    <name type="scientific">Notodromas monacha</name>
    <dbReference type="NCBI Taxonomy" id="399045"/>
    <lineage>
        <taxon>Eukaryota</taxon>
        <taxon>Metazoa</taxon>
        <taxon>Ecdysozoa</taxon>
        <taxon>Arthropoda</taxon>
        <taxon>Crustacea</taxon>
        <taxon>Oligostraca</taxon>
        <taxon>Ostracoda</taxon>
        <taxon>Podocopa</taxon>
        <taxon>Podocopida</taxon>
        <taxon>Cypridocopina</taxon>
        <taxon>Cypridoidea</taxon>
        <taxon>Cyprididae</taxon>
        <taxon>Notodromas</taxon>
    </lineage>
</organism>
<dbReference type="SUPFAM" id="SSF48726">
    <property type="entry name" value="Immunoglobulin"/>
    <property type="match status" value="1"/>
</dbReference>
<evidence type="ECO:0000256" key="1">
    <source>
        <dbReference type="ARBA" id="ARBA00006692"/>
    </source>
</evidence>
<keyword evidence="4" id="KW-0808">Transferase</keyword>
<dbReference type="Pfam" id="PF00041">
    <property type="entry name" value="fn3"/>
    <property type="match status" value="1"/>
</dbReference>
<reference evidence="17" key="1">
    <citation type="submission" date="2020-11" db="EMBL/GenBank/DDBJ databases">
        <authorList>
            <person name="Tran Van P."/>
        </authorList>
    </citation>
    <scope>NUCLEOTIDE SEQUENCE</scope>
</reference>
<keyword evidence="12" id="KW-0472">Membrane</keyword>
<dbReference type="SMART" id="SM00326">
    <property type="entry name" value="SH3"/>
    <property type="match status" value="1"/>
</dbReference>
<dbReference type="InterPro" id="IPR003599">
    <property type="entry name" value="Ig_sub"/>
</dbReference>
<dbReference type="GO" id="GO:0005524">
    <property type="term" value="F:ATP binding"/>
    <property type="evidence" value="ECO:0007669"/>
    <property type="project" value="UniProtKB-KW"/>
</dbReference>
<dbReference type="SMART" id="SM00409">
    <property type="entry name" value="IG"/>
    <property type="match status" value="1"/>
</dbReference>
<feature type="compositionally biased region" description="Basic residues" evidence="11">
    <location>
        <begin position="514"/>
        <end position="524"/>
    </location>
</feature>
<dbReference type="Proteomes" id="UP000678499">
    <property type="component" value="Unassembled WGS sequence"/>
</dbReference>
<keyword evidence="18" id="KW-1185">Reference proteome</keyword>
<dbReference type="EMBL" id="OA882861">
    <property type="protein sequence ID" value="CAD7277193.1"/>
    <property type="molecule type" value="Genomic_DNA"/>
</dbReference>
<evidence type="ECO:0000313" key="18">
    <source>
        <dbReference type="Proteomes" id="UP000678499"/>
    </source>
</evidence>
<dbReference type="InterPro" id="IPR011009">
    <property type="entry name" value="Kinase-like_dom_sf"/>
</dbReference>
<evidence type="ECO:0000256" key="4">
    <source>
        <dbReference type="ARBA" id="ARBA00022679"/>
    </source>
</evidence>
<evidence type="ECO:0000256" key="12">
    <source>
        <dbReference type="SAM" id="Phobius"/>
    </source>
</evidence>
<dbReference type="Gene3D" id="1.10.510.10">
    <property type="entry name" value="Transferase(Phosphotransferase) domain 1"/>
    <property type="match status" value="1"/>
</dbReference>
<keyword evidence="12" id="KW-1133">Transmembrane helix</keyword>
<evidence type="ECO:0000256" key="7">
    <source>
        <dbReference type="ARBA" id="ARBA00022777"/>
    </source>
</evidence>
<dbReference type="Pfam" id="PF23587">
    <property type="entry name" value="SH3_KALRN"/>
    <property type="match status" value="1"/>
</dbReference>
<evidence type="ECO:0000259" key="13">
    <source>
        <dbReference type="PROSITE" id="PS50002"/>
    </source>
</evidence>
<feature type="region of interest" description="Disordered" evidence="11">
    <location>
        <begin position="437"/>
        <end position="545"/>
    </location>
</feature>
<keyword evidence="2 10" id="KW-0728">SH3 domain</keyword>
<keyword evidence="9" id="KW-0393">Immunoglobulin domain</keyword>
<dbReference type="GO" id="GO:0004674">
    <property type="term" value="F:protein serine/threonine kinase activity"/>
    <property type="evidence" value="ECO:0007669"/>
    <property type="project" value="UniProtKB-KW"/>
</dbReference>
<keyword evidence="3" id="KW-0723">Serine/threonine-protein kinase</keyword>
<evidence type="ECO:0000256" key="11">
    <source>
        <dbReference type="SAM" id="MobiDB-lite"/>
    </source>
</evidence>
<dbReference type="InterPro" id="IPR036179">
    <property type="entry name" value="Ig-like_dom_sf"/>
</dbReference>
<dbReference type="SUPFAM" id="SSF56112">
    <property type="entry name" value="Protein kinase-like (PK-like)"/>
    <property type="match status" value="1"/>
</dbReference>
<feature type="transmembrane region" description="Helical" evidence="12">
    <location>
        <begin position="753"/>
        <end position="772"/>
    </location>
</feature>
<dbReference type="SUPFAM" id="SSF49265">
    <property type="entry name" value="Fibronectin type III"/>
    <property type="match status" value="1"/>
</dbReference>
<evidence type="ECO:0000259" key="14">
    <source>
        <dbReference type="PROSITE" id="PS50011"/>
    </source>
</evidence>
<dbReference type="Pfam" id="PF00069">
    <property type="entry name" value="Pkinase"/>
    <property type="match status" value="1"/>
</dbReference>
<keyword evidence="7" id="KW-0418">Kinase</keyword>
<dbReference type="AlphaFoldDB" id="A0A7R9GCE2"/>
<evidence type="ECO:0000259" key="16">
    <source>
        <dbReference type="PROSITE" id="PS50853"/>
    </source>
</evidence>
<feature type="domain" description="Protein kinase" evidence="14">
    <location>
        <begin position="570"/>
        <end position="830"/>
    </location>
</feature>
<dbReference type="PROSITE" id="PS50002">
    <property type="entry name" value="SH3"/>
    <property type="match status" value="1"/>
</dbReference>
<dbReference type="Gene3D" id="3.30.200.20">
    <property type="entry name" value="Phosphorylase Kinase, domain 1"/>
    <property type="match status" value="1"/>
</dbReference>
<dbReference type="InterPro" id="IPR036028">
    <property type="entry name" value="SH3-like_dom_sf"/>
</dbReference>
<dbReference type="InterPro" id="IPR000719">
    <property type="entry name" value="Prot_kinase_dom"/>
</dbReference>
<keyword evidence="5" id="KW-0677">Repeat</keyword>
<evidence type="ECO:0000256" key="8">
    <source>
        <dbReference type="ARBA" id="ARBA00022840"/>
    </source>
</evidence>
<dbReference type="InterPro" id="IPR013098">
    <property type="entry name" value="Ig_I-set"/>
</dbReference>
<evidence type="ECO:0000256" key="2">
    <source>
        <dbReference type="ARBA" id="ARBA00022443"/>
    </source>
</evidence>
<dbReference type="Pfam" id="PF07679">
    <property type="entry name" value="I-set"/>
    <property type="match status" value="1"/>
</dbReference>
<dbReference type="OrthoDB" id="10256089at2759"/>
<evidence type="ECO:0000256" key="3">
    <source>
        <dbReference type="ARBA" id="ARBA00022527"/>
    </source>
</evidence>
<feature type="domain" description="Ig-like" evidence="15">
    <location>
        <begin position="237"/>
        <end position="347"/>
    </location>
</feature>
<comment type="similarity">
    <text evidence="1">Belongs to the protein kinase superfamily. CAMK Ser/Thr protein kinase family.</text>
</comment>
<feature type="region of interest" description="Disordered" evidence="11">
    <location>
        <begin position="86"/>
        <end position="111"/>
    </location>
</feature>
<evidence type="ECO:0000256" key="9">
    <source>
        <dbReference type="ARBA" id="ARBA00023319"/>
    </source>
</evidence>
<dbReference type="PANTHER" id="PTHR24342">
    <property type="entry name" value="SERINE/THREONINE-PROTEIN KINASE 17"/>
    <property type="match status" value="1"/>
</dbReference>
<evidence type="ECO:0000256" key="6">
    <source>
        <dbReference type="ARBA" id="ARBA00022741"/>
    </source>
</evidence>
<gene>
    <name evidence="17" type="ORF">NMOB1V02_LOCUS4930</name>
</gene>
<feature type="compositionally biased region" description="Low complexity" evidence="11">
    <location>
        <begin position="492"/>
        <end position="502"/>
    </location>
</feature>
<feature type="domain" description="Fibronectin type-III" evidence="16">
    <location>
        <begin position="352"/>
        <end position="452"/>
    </location>
</feature>
<dbReference type="InterPro" id="IPR013783">
    <property type="entry name" value="Ig-like_fold"/>
</dbReference>
<feature type="domain" description="SH3" evidence="13">
    <location>
        <begin position="118"/>
        <end position="183"/>
    </location>
</feature>
<dbReference type="PANTHER" id="PTHR24342:SF21">
    <property type="entry name" value="TRIO RHO GUANINE NUCLEOTIDE EXCHANGE FACTOR"/>
    <property type="match status" value="1"/>
</dbReference>
<keyword evidence="8" id="KW-0067">ATP-binding</keyword>
<dbReference type="GO" id="GO:0005634">
    <property type="term" value="C:nucleus"/>
    <property type="evidence" value="ECO:0007669"/>
    <property type="project" value="TreeGrafter"/>
</dbReference>
<dbReference type="GO" id="GO:0009653">
    <property type="term" value="P:anatomical structure morphogenesis"/>
    <property type="evidence" value="ECO:0007669"/>
    <property type="project" value="UniProtKB-ARBA"/>
</dbReference>
<dbReference type="InterPro" id="IPR003961">
    <property type="entry name" value="FN3_dom"/>
</dbReference>
<dbReference type="GO" id="GO:0035556">
    <property type="term" value="P:intracellular signal transduction"/>
    <property type="evidence" value="ECO:0007669"/>
    <property type="project" value="TreeGrafter"/>
</dbReference>
<dbReference type="Gene3D" id="2.30.30.40">
    <property type="entry name" value="SH3 Domains"/>
    <property type="match status" value="1"/>
</dbReference>
<sequence>MELVGGLLNDLNNVWSWSGSRTLPPRKQRSKTEELPIASAAGQTPRIGAVFAEAETVTIGGSSRKDQAVNSPPKFRKTLFEGFKSTLRGKSASESGPEKEKDGPAEEVAPAAVPQEVVLHKLAKVLMNFTASEKDEISLVKGDIVQIVETDLAKGCFVLRPAHEERPATEGWVPAFILAKMSSQKKPWSLKFRKPSFTSKSKDKEGVKLAVGTAIAPSNPSSPSAGKLVTDPFEAPPTFVQCMENLIVPRGENAVFKCQINVMRSAGRPSMEAQWTTPSGAVITSESGGDNASPGSVVAHVASGPSVEGFLSLQINGCEPANNGEYVCVVRSESGLQASCSSKLTVTDIPGPPPAPTVTVVTNDASPALCVQWCHPDVTGNLRITGYSVDMFAQVDGKTGSWNQICGITPEREIVIPTLQPNTSYKFRVSAINALGSSAPSESSNAVDVPSPEASSENEIVESELKNSTAFPKVLNKDPISPILPKRPPRSPSCNSRSGSPRLSAGMIMPVGSLKRRSDRRRPASRTSSTSGRSTPTRLDIDNLNSSESTSLPILRKQSMSFKPSYDRHFRDLEEIGRGRFSIVKKCWNVRESREVSVKFFRRQSEEVVKHEFGIHSLLIHKNVARAWDLYKARTGYAMIMEFVGTQSIFHYACRRRTYSESTVCAYMKQLLQAVSYLHSQSVIHGDIRPENLMADSSKSPPVLKVIDFGSAVKADENPNGYACLSHPHGSVEFSPPELLGKDRAKLSYGADLWSIGVVIYIFLGGVSPFALEDGQIVDVRTRVENVQYSYPDEYFSELSPEIKDVIDGLFQFLPEKRTPCDDCLNALWFKEGGSRHSIPAARLLQYMRRRQRMSIV</sequence>
<dbReference type="GO" id="GO:0030154">
    <property type="term" value="P:cell differentiation"/>
    <property type="evidence" value="ECO:0007669"/>
    <property type="project" value="UniProtKB-ARBA"/>
</dbReference>
<feature type="region of interest" description="Disordered" evidence="11">
    <location>
        <begin position="19"/>
        <end position="39"/>
    </location>
</feature>
<dbReference type="SMART" id="SM00060">
    <property type="entry name" value="FN3"/>
    <property type="match status" value="1"/>
</dbReference>
<feature type="compositionally biased region" description="Low complexity" evidence="11">
    <location>
        <begin position="525"/>
        <end position="538"/>
    </location>
</feature>
<dbReference type="Gene3D" id="2.60.40.10">
    <property type="entry name" value="Immunoglobulins"/>
    <property type="match status" value="2"/>
</dbReference>
<proteinExistence type="inferred from homology"/>
<protein>
    <submittedName>
        <fullName evidence="17">Uncharacterized protein</fullName>
    </submittedName>
</protein>
<dbReference type="PROSITE" id="PS50011">
    <property type="entry name" value="PROTEIN_KINASE_DOM"/>
    <property type="match status" value="1"/>
</dbReference>
<accession>A0A7R9GCE2</accession>